<sequence>MPNRRSTTLLASALAGLCLSLVAAPAEAGRERGRGWGAHPKYHHGWYGPRIEHYRGPPVVVVPPPVYRPPPVIVLPGYSVPYRYGYGPSWGYAPHGEAELRLRLPFR</sequence>
<gene>
    <name evidence="2" type="ORF">KO353_03555</name>
</gene>
<evidence type="ECO:0000256" key="1">
    <source>
        <dbReference type="SAM" id="SignalP"/>
    </source>
</evidence>
<dbReference type="Proteomes" id="UP000694001">
    <property type="component" value="Chromosome"/>
</dbReference>
<keyword evidence="3" id="KW-1185">Reference proteome</keyword>
<feature type="chain" id="PRO_5036985398" evidence="1">
    <location>
        <begin position="29"/>
        <end position="107"/>
    </location>
</feature>
<dbReference type="KEGG" id="elio:KO353_03555"/>
<dbReference type="EMBL" id="CP076448">
    <property type="protein sequence ID" value="QXM25328.1"/>
    <property type="molecule type" value="Genomic_DNA"/>
</dbReference>
<evidence type="ECO:0000313" key="3">
    <source>
        <dbReference type="Proteomes" id="UP000694001"/>
    </source>
</evidence>
<reference evidence="2" key="1">
    <citation type="submission" date="2021-06" db="EMBL/GenBank/DDBJ databases">
        <title>Elioraea tepida, sp. nov., a moderately thermophilic aerobic anoxygenic phototrophic bacterium isolated from an alkaline siliceous hot spring mat community in Yellowstone National Park, WY, USA.</title>
        <authorList>
            <person name="Saini M.K."/>
            <person name="Yoshida S."/>
            <person name="Sebastian A."/>
            <person name="Hirose S."/>
            <person name="Hara E."/>
            <person name="Tamaki H."/>
            <person name="Soulier N.T."/>
            <person name="Albert I."/>
            <person name="Hanada S."/>
            <person name="Bryant D.A."/>
            <person name="Tank M."/>
        </authorList>
    </citation>
    <scope>NUCLEOTIDE SEQUENCE</scope>
    <source>
        <strain evidence="2">MS-P2</strain>
    </source>
</reference>
<organism evidence="2 3">
    <name type="scientific">Elioraea tepida</name>
    <dbReference type="NCBI Taxonomy" id="2843330"/>
    <lineage>
        <taxon>Bacteria</taxon>
        <taxon>Pseudomonadati</taxon>
        <taxon>Pseudomonadota</taxon>
        <taxon>Alphaproteobacteria</taxon>
        <taxon>Acetobacterales</taxon>
        <taxon>Elioraeaceae</taxon>
        <taxon>Elioraea</taxon>
    </lineage>
</organism>
<proteinExistence type="predicted"/>
<dbReference type="RefSeq" id="WP_218286384.1">
    <property type="nucleotide sequence ID" value="NZ_CP076448.1"/>
</dbReference>
<accession>A0A975YKA4</accession>
<dbReference type="AlphaFoldDB" id="A0A975YKA4"/>
<keyword evidence="1" id="KW-0732">Signal</keyword>
<feature type="signal peptide" evidence="1">
    <location>
        <begin position="1"/>
        <end position="28"/>
    </location>
</feature>
<name>A0A975YKA4_9PROT</name>
<evidence type="ECO:0000313" key="2">
    <source>
        <dbReference type="EMBL" id="QXM25328.1"/>
    </source>
</evidence>
<protein>
    <submittedName>
        <fullName evidence="2">Uncharacterized protein</fullName>
    </submittedName>
</protein>